<feature type="region of interest" description="Disordered" evidence="1">
    <location>
        <begin position="99"/>
        <end position="143"/>
    </location>
</feature>
<proteinExistence type="predicted"/>
<dbReference type="eggNOG" id="ENOG5034B7M">
    <property type="taxonomic scope" value="Bacteria"/>
</dbReference>
<feature type="region of interest" description="Disordered" evidence="1">
    <location>
        <begin position="187"/>
        <end position="245"/>
    </location>
</feature>
<dbReference type="OrthoDB" id="4883657at2"/>
<dbReference type="RefSeq" id="WP_012398205.1">
    <property type="nucleotide sequence ID" value="NC_010617.1"/>
</dbReference>
<feature type="region of interest" description="Disordered" evidence="1">
    <location>
        <begin position="1"/>
        <end position="81"/>
    </location>
</feature>
<evidence type="ECO:0000256" key="2">
    <source>
        <dbReference type="SAM" id="Phobius"/>
    </source>
</evidence>
<dbReference type="STRING" id="378753.KRH_11370"/>
<keyword evidence="2" id="KW-1133">Transmembrane helix</keyword>
<reference evidence="3 4" key="1">
    <citation type="journal article" date="2008" name="J. Bacteriol.">
        <title>Complete genome sequence of the soil actinomycete Kocuria rhizophila.</title>
        <authorList>
            <person name="Takarada H."/>
            <person name="Sekine M."/>
            <person name="Kosugi H."/>
            <person name="Matsuo Y."/>
            <person name="Fujisawa T."/>
            <person name="Omata S."/>
            <person name="Kishi E."/>
            <person name="Shimizu A."/>
            <person name="Tsukatani N."/>
            <person name="Tanikawa S."/>
            <person name="Fujita N."/>
            <person name="Harayama S."/>
        </authorList>
    </citation>
    <scope>NUCLEOTIDE SEQUENCE [LARGE SCALE GENOMIC DNA]</scope>
    <source>
        <strain evidence="4">ATCC 9341 / DSM 348 / NBRC 103217 / DC2201</strain>
    </source>
</reference>
<feature type="transmembrane region" description="Helical" evidence="2">
    <location>
        <begin position="272"/>
        <end position="292"/>
    </location>
</feature>
<dbReference type="EMBL" id="AP009152">
    <property type="protein sequence ID" value="BAG29484.1"/>
    <property type="molecule type" value="Genomic_DNA"/>
</dbReference>
<accession>B2GGE4</accession>
<name>B2GGE4_KOCRD</name>
<sequence length="293" mass="30082">MSTPPENGHGNTPDCPWTTHPATGEHERISPPAPMIELDTPSQGQPVKPLGPRRLARLQREMAEHAQQVQEAERRTGGAEVDDALLATQRRLAELAVRAAAANEQDRKDADRAVAAQPDGPGAPGDGAAGDDRPTPPPAQNEYVTITFPGAAAGAGGGVELGARLADPASLPASAVHYGPVTETTSIPVLAPHPARVASSTGTSAPAEDAPAHGTGGEPRSAAAPETSHPVAESRGTTWDPAPASPVRAVDAEGLELLEPRAYTRVASGTRVLLALLLVVIAALAVVLIMFIL</sequence>
<keyword evidence="2" id="KW-0472">Membrane</keyword>
<keyword evidence="2" id="KW-0812">Transmembrane</keyword>
<dbReference type="HOGENOM" id="CLU_949232_0_0_11"/>
<keyword evidence="4" id="KW-1185">Reference proteome</keyword>
<gene>
    <name evidence="3" type="ordered locus">KRH_11370</name>
</gene>
<dbReference type="AlphaFoldDB" id="B2GGE4"/>
<evidence type="ECO:0000313" key="3">
    <source>
        <dbReference type="EMBL" id="BAG29484.1"/>
    </source>
</evidence>
<dbReference type="KEGG" id="krh:KRH_11370"/>
<protein>
    <submittedName>
        <fullName evidence="3">Uncharacterized protein</fullName>
    </submittedName>
</protein>
<organism evidence="3 4">
    <name type="scientific">Kocuria rhizophila (strain ATCC 9341 / DSM 348 / NBRC 103217 / DC2201)</name>
    <dbReference type="NCBI Taxonomy" id="378753"/>
    <lineage>
        <taxon>Bacteria</taxon>
        <taxon>Bacillati</taxon>
        <taxon>Actinomycetota</taxon>
        <taxon>Actinomycetes</taxon>
        <taxon>Micrococcales</taxon>
        <taxon>Micrococcaceae</taxon>
        <taxon>Kocuria</taxon>
    </lineage>
</organism>
<evidence type="ECO:0000313" key="4">
    <source>
        <dbReference type="Proteomes" id="UP000008838"/>
    </source>
</evidence>
<evidence type="ECO:0000256" key="1">
    <source>
        <dbReference type="SAM" id="MobiDB-lite"/>
    </source>
</evidence>
<dbReference type="Proteomes" id="UP000008838">
    <property type="component" value="Chromosome"/>
</dbReference>